<protein>
    <submittedName>
        <fullName evidence="2">Uncharacterized protein</fullName>
    </submittedName>
</protein>
<accession>A0AAD8JZB0</accession>
<evidence type="ECO:0000313" key="3">
    <source>
        <dbReference type="Proteomes" id="UP001229421"/>
    </source>
</evidence>
<dbReference type="EMBL" id="JAUHHV010000009">
    <property type="protein sequence ID" value="KAK1412221.1"/>
    <property type="molecule type" value="Genomic_DNA"/>
</dbReference>
<sequence length="413" mass="46712">MKNLSISQHHKSSLNYKSSTNGSIDIHHQTTTGWFEIRLFYVRITPCAINNVPSHLTLRNLRREIGVSLEMNGIRVPSANPVLVTLRKDRVDKESSEVVYVSTDNIRVSGAVEFEVIDDDDDDKMMILCGSVERIEEKWSNNNGLKMGWSMDCYGGDLVKFGNGFLSIEVYVAGCCAMVPVILTKTVRVSARRRGSKCGTLDAIPEDEEEEEEEENDKEPVNRKLAFEHAGEERYDYESEAKVRPYYCSEEMYYYDEDGQLTWFNAGVRVGVGIGLGMCLGIGIGVVLIEQASEPRVVVPVILTSVYTKENENGRGSSVRICIGYRVLKRVLADSLLHVIKSPSSSELKDDGCVDVEMVCHFYAFMFIYLDVQHSCFERWYQYVTTANLKSPRFLDYASTLNNHRTNDFLATV</sequence>
<proteinExistence type="predicted"/>
<evidence type="ECO:0000256" key="1">
    <source>
        <dbReference type="SAM" id="MobiDB-lite"/>
    </source>
</evidence>
<evidence type="ECO:0000313" key="2">
    <source>
        <dbReference type="EMBL" id="KAK1412221.1"/>
    </source>
</evidence>
<name>A0AAD8JZB0_TARER</name>
<reference evidence="2" key="1">
    <citation type="journal article" date="2023" name="bioRxiv">
        <title>Improved chromosome-level genome assembly for marigold (Tagetes erecta).</title>
        <authorList>
            <person name="Jiang F."/>
            <person name="Yuan L."/>
            <person name="Wang S."/>
            <person name="Wang H."/>
            <person name="Xu D."/>
            <person name="Wang A."/>
            <person name="Fan W."/>
        </authorList>
    </citation>
    <scope>NUCLEOTIDE SEQUENCE</scope>
    <source>
        <strain evidence="2">WSJ</strain>
        <tissue evidence="2">Leaf</tissue>
    </source>
</reference>
<comment type="caution">
    <text evidence="2">The sequence shown here is derived from an EMBL/GenBank/DDBJ whole genome shotgun (WGS) entry which is preliminary data.</text>
</comment>
<dbReference type="Proteomes" id="UP001229421">
    <property type="component" value="Unassembled WGS sequence"/>
</dbReference>
<dbReference type="AlphaFoldDB" id="A0AAD8JZB0"/>
<dbReference type="PANTHER" id="PTHR37244:SF1">
    <property type="entry name" value="NADP-SPECIFIC GLUTAMATE DEHYDROGENASE"/>
    <property type="match status" value="1"/>
</dbReference>
<feature type="compositionally biased region" description="Acidic residues" evidence="1">
    <location>
        <begin position="204"/>
        <end position="217"/>
    </location>
</feature>
<keyword evidence="3" id="KW-1185">Reference proteome</keyword>
<dbReference type="PANTHER" id="PTHR37244">
    <property type="entry name" value="NADP-SPECIFIC GLUTAMATE DEHYDROGENASE"/>
    <property type="match status" value="1"/>
</dbReference>
<gene>
    <name evidence="2" type="ORF">QVD17_33286</name>
</gene>
<feature type="region of interest" description="Disordered" evidence="1">
    <location>
        <begin position="202"/>
        <end position="223"/>
    </location>
</feature>
<organism evidence="2 3">
    <name type="scientific">Tagetes erecta</name>
    <name type="common">African marigold</name>
    <dbReference type="NCBI Taxonomy" id="13708"/>
    <lineage>
        <taxon>Eukaryota</taxon>
        <taxon>Viridiplantae</taxon>
        <taxon>Streptophyta</taxon>
        <taxon>Embryophyta</taxon>
        <taxon>Tracheophyta</taxon>
        <taxon>Spermatophyta</taxon>
        <taxon>Magnoliopsida</taxon>
        <taxon>eudicotyledons</taxon>
        <taxon>Gunneridae</taxon>
        <taxon>Pentapetalae</taxon>
        <taxon>asterids</taxon>
        <taxon>campanulids</taxon>
        <taxon>Asterales</taxon>
        <taxon>Asteraceae</taxon>
        <taxon>Asteroideae</taxon>
        <taxon>Heliantheae alliance</taxon>
        <taxon>Tageteae</taxon>
        <taxon>Tagetes</taxon>
    </lineage>
</organism>